<dbReference type="EMBL" id="RCHS01000399">
    <property type="protein sequence ID" value="RMX59129.1"/>
    <property type="molecule type" value="Genomic_DNA"/>
</dbReference>
<keyword evidence="2" id="KW-1185">Reference proteome</keyword>
<sequence>MQAKVCTHAFQFTTFSVKEFQQGSKRMQPYSQNLANKLNSGEKFNTNTNFETELTLIRTPSASSGRGKERSIGRRNVEAFFKAKRKKEDGLYTSGVFHDALSAFWNSFNDLCTNGKDERVPVIRHDLQVAEWEAIARITVKGKAFTTAFLFAEEAVKEYLLLESFLAYLSSDERELLDKAQENEWLDFLERFNWETVPKTKQVKDVVLEIAHKEFIQTPRYIVDSWSTLFSEFHREFSSTDCLLEMFARDIQLHHMLHFNMQAKVFTHAFQSTTFSVKEFQQGSQRMQTYSQSLANKLNSREKFNTNNFETELTLIRTPSASSGRGKERSVGRRNVEAFLKAKRSVST</sequence>
<organism evidence="1 2">
    <name type="scientific">Pocillopora damicornis</name>
    <name type="common">Cauliflower coral</name>
    <name type="synonym">Millepora damicornis</name>
    <dbReference type="NCBI Taxonomy" id="46731"/>
    <lineage>
        <taxon>Eukaryota</taxon>
        <taxon>Metazoa</taxon>
        <taxon>Cnidaria</taxon>
        <taxon>Anthozoa</taxon>
        <taxon>Hexacorallia</taxon>
        <taxon>Scleractinia</taxon>
        <taxon>Astrocoeniina</taxon>
        <taxon>Pocilloporidae</taxon>
        <taxon>Pocillopora</taxon>
    </lineage>
</organism>
<reference evidence="1 2" key="1">
    <citation type="journal article" date="2018" name="Sci. Rep.">
        <title>Comparative analysis of the Pocillopora damicornis genome highlights role of immune system in coral evolution.</title>
        <authorList>
            <person name="Cunning R."/>
            <person name="Bay R.A."/>
            <person name="Gillette P."/>
            <person name="Baker A.C."/>
            <person name="Traylor-Knowles N."/>
        </authorList>
    </citation>
    <scope>NUCLEOTIDE SEQUENCE [LARGE SCALE GENOMIC DNA]</scope>
    <source>
        <strain evidence="1">RSMAS</strain>
        <tissue evidence="1">Whole animal</tissue>
    </source>
</reference>
<gene>
    <name evidence="1" type="ORF">pdam_00009813</name>
</gene>
<name>A0A3M6UZW1_POCDA</name>
<dbReference type="AlphaFoldDB" id="A0A3M6UZW1"/>
<dbReference type="OrthoDB" id="10038899at2759"/>
<accession>A0A3M6UZW1</accession>
<evidence type="ECO:0000313" key="1">
    <source>
        <dbReference type="EMBL" id="RMX59129.1"/>
    </source>
</evidence>
<evidence type="ECO:0000313" key="2">
    <source>
        <dbReference type="Proteomes" id="UP000275408"/>
    </source>
</evidence>
<comment type="caution">
    <text evidence="1">The sequence shown here is derived from an EMBL/GenBank/DDBJ whole genome shotgun (WGS) entry which is preliminary data.</text>
</comment>
<proteinExistence type="predicted"/>
<dbReference type="Proteomes" id="UP000275408">
    <property type="component" value="Unassembled WGS sequence"/>
</dbReference>
<protein>
    <submittedName>
        <fullName evidence="1">Uncharacterized protein</fullName>
    </submittedName>
</protein>